<keyword evidence="3 7" id="KW-0288">FMN</keyword>
<dbReference type="InterPro" id="IPR008259">
    <property type="entry name" value="FMN_hydac_DH_AS"/>
</dbReference>
<evidence type="ECO:0000256" key="3">
    <source>
        <dbReference type="ARBA" id="ARBA00022643"/>
    </source>
</evidence>
<feature type="binding site" evidence="7">
    <location>
        <position position="178"/>
    </location>
    <ligand>
        <name>glyoxylate</name>
        <dbReference type="ChEBI" id="CHEBI:36655"/>
    </ligand>
</feature>
<feature type="binding site" evidence="7">
    <location>
        <begin position="325"/>
        <end position="329"/>
    </location>
    <ligand>
        <name>FMN</name>
        <dbReference type="ChEBI" id="CHEBI:58210"/>
    </ligand>
</feature>
<dbReference type="FunFam" id="3.20.20.70:FF:000056">
    <property type="entry name" value="hydroxyacid oxidase 2"/>
    <property type="match status" value="1"/>
</dbReference>
<evidence type="ECO:0000256" key="7">
    <source>
        <dbReference type="PIRSR" id="PIRSR000138-2"/>
    </source>
</evidence>
<feature type="binding site" evidence="7">
    <location>
        <position position="296"/>
    </location>
    <ligand>
        <name>glyoxylate</name>
        <dbReference type="ChEBI" id="CHEBI:36655"/>
    </ligand>
</feature>
<evidence type="ECO:0000313" key="10">
    <source>
        <dbReference type="Proteomes" id="UP000041254"/>
    </source>
</evidence>
<dbReference type="PIRSF" id="PIRSF000138">
    <property type="entry name" value="Al-hdrx_acd_dh"/>
    <property type="match status" value="1"/>
</dbReference>
<dbReference type="Proteomes" id="UP000041254">
    <property type="component" value="Unassembled WGS sequence"/>
</dbReference>
<comment type="cofactor">
    <cofactor evidence="1">
        <name>FMN</name>
        <dbReference type="ChEBI" id="CHEBI:58210"/>
    </cofactor>
</comment>
<dbReference type="InterPro" id="IPR012133">
    <property type="entry name" value="Alpha-hydoxy_acid_DH_FMN"/>
</dbReference>
<evidence type="ECO:0000256" key="1">
    <source>
        <dbReference type="ARBA" id="ARBA00001917"/>
    </source>
</evidence>
<evidence type="ECO:0000259" key="8">
    <source>
        <dbReference type="PROSITE" id="PS51349"/>
    </source>
</evidence>
<proteinExistence type="inferred from homology"/>
<dbReference type="InterPro" id="IPR037396">
    <property type="entry name" value="FMN_HAD"/>
</dbReference>
<dbReference type="Pfam" id="PF01070">
    <property type="entry name" value="FMN_dh"/>
    <property type="match status" value="1"/>
</dbReference>
<feature type="binding site" evidence="7">
    <location>
        <position position="118"/>
    </location>
    <ligand>
        <name>FMN</name>
        <dbReference type="ChEBI" id="CHEBI:58210"/>
    </ligand>
</feature>
<feature type="binding site" evidence="7">
    <location>
        <position position="291"/>
    </location>
    <ligand>
        <name>FMN</name>
        <dbReference type="ChEBI" id="CHEBI:58210"/>
    </ligand>
</feature>
<feature type="binding site" evidence="7">
    <location>
        <begin position="348"/>
        <end position="349"/>
    </location>
    <ligand>
        <name>FMN</name>
        <dbReference type="ChEBI" id="CHEBI:58210"/>
    </ligand>
</feature>
<name>A0A0G4GYL0_VITBC</name>
<dbReference type="GO" id="GO:0016491">
    <property type="term" value="F:oxidoreductase activity"/>
    <property type="evidence" value="ECO:0007669"/>
    <property type="project" value="UniProtKB-KW"/>
</dbReference>
<keyword evidence="10" id="KW-1185">Reference proteome</keyword>
<dbReference type="PROSITE" id="PS00557">
    <property type="entry name" value="FMN_HYDROXY_ACID_DH_1"/>
    <property type="match status" value="1"/>
</dbReference>
<feature type="binding site" evidence="7">
    <location>
        <position position="293"/>
    </location>
    <ligand>
        <name>glyoxylate</name>
        <dbReference type="ChEBI" id="CHEBI:36655"/>
    </ligand>
</feature>
<feature type="active site" description="Proton acceptor" evidence="6">
    <location>
        <position position="293"/>
    </location>
</feature>
<evidence type="ECO:0000256" key="4">
    <source>
        <dbReference type="ARBA" id="ARBA00023002"/>
    </source>
</evidence>
<evidence type="ECO:0000256" key="2">
    <source>
        <dbReference type="ARBA" id="ARBA00022630"/>
    </source>
</evidence>
<dbReference type="Gene3D" id="3.20.20.70">
    <property type="entry name" value="Aldolase class I"/>
    <property type="match status" value="1"/>
</dbReference>
<dbReference type="AlphaFoldDB" id="A0A0G4GYL0"/>
<dbReference type="SUPFAM" id="SSF51395">
    <property type="entry name" value="FMN-linked oxidoreductases"/>
    <property type="match status" value="1"/>
</dbReference>
<dbReference type="PROSITE" id="PS51349">
    <property type="entry name" value="FMN_HYDROXY_ACID_DH_2"/>
    <property type="match status" value="1"/>
</dbReference>
<evidence type="ECO:0000256" key="5">
    <source>
        <dbReference type="ARBA" id="ARBA00024042"/>
    </source>
</evidence>
<evidence type="ECO:0000256" key="6">
    <source>
        <dbReference type="PIRSR" id="PIRSR000138-1"/>
    </source>
</evidence>
<dbReference type="STRING" id="1169540.A0A0G4GYL0"/>
<dbReference type="GO" id="GO:0005737">
    <property type="term" value="C:cytoplasm"/>
    <property type="evidence" value="ECO:0007669"/>
    <property type="project" value="UniProtKB-ARBA"/>
</dbReference>
<dbReference type="EMBL" id="CDMY01000878">
    <property type="protein sequence ID" value="CEM36117.1"/>
    <property type="molecule type" value="Genomic_DNA"/>
</dbReference>
<sequence>MSMSRSKASAEESVPVNLDDFERIADKRLTKAVHGYYSSGANDEVSLRENRVAFERIRLRPRFLIDVDNIQLQTSILGYNVSMPLIVSPTAMQKMAHPDGETGVAIACKEMGIPMTLSTLATTSVTDVSANCGGEGLRFFQLYTFRDRGITYDLVKRAEAAGFKALVLTVDTPTLGRRNADIRNQFSLPTGLSLANFEAPKAKSTLGSEGTNLSDAREAVRIAAKQGMADHSDSRSALSAYTTKFFDASLTWDSIKWLKSITNLPIVVKGVMTAEDAILAKEQGVAAVWVSNHGARQLDGVDATIDVLEEVVDALRGTSIEVYLDGGIRRGTDILKALALGARAVAFGRPALWGLTYNGKEGVSQVLQMMKDELSLAMKLSGATNVSSVPRDLIRMPYDAPYKSKL</sequence>
<dbReference type="OMA" id="WADFQYE"/>
<dbReference type="PANTHER" id="PTHR10578:SF107">
    <property type="entry name" value="2-HYDROXYACID OXIDASE 1"/>
    <property type="match status" value="1"/>
</dbReference>
<feature type="binding site" evidence="7">
    <location>
        <position position="169"/>
    </location>
    <ligand>
        <name>FMN</name>
        <dbReference type="ChEBI" id="CHEBI:58210"/>
    </ligand>
</feature>
<feature type="domain" description="FMN hydroxy acid dehydrogenase" evidence="8">
    <location>
        <begin position="10"/>
        <end position="399"/>
    </location>
</feature>
<dbReference type="GO" id="GO:0010181">
    <property type="term" value="F:FMN binding"/>
    <property type="evidence" value="ECO:0007669"/>
    <property type="project" value="InterPro"/>
</dbReference>
<protein>
    <recommendedName>
        <fullName evidence="8">FMN hydroxy acid dehydrogenase domain-containing protein</fullName>
    </recommendedName>
</protein>
<feature type="binding site" evidence="7">
    <location>
        <position position="143"/>
    </location>
    <ligand>
        <name>glyoxylate</name>
        <dbReference type="ChEBI" id="CHEBI:36655"/>
    </ligand>
</feature>
<dbReference type="OrthoDB" id="25826at2759"/>
<comment type="similarity">
    <text evidence="5">Belongs to the FMN-dependent alpha-hydroxy acid dehydrogenase family.</text>
</comment>
<feature type="binding site" evidence="7">
    <location>
        <position position="269"/>
    </location>
    <ligand>
        <name>FMN</name>
        <dbReference type="ChEBI" id="CHEBI:58210"/>
    </ligand>
</feature>
<keyword evidence="2 7" id="KW-0285">Flavoprotein</keyword>
<reference evidence="9 10" key="1">
    <citation type="submission" date="2014-11" db="EMBL/GenBank/DDBJ databases">
        <authorList>
            <person name="Zhu J."/>
            <person name="Qi W."/>
            <person name="Song R."/>
        </authorList>
    </citation>
    <scope>NUCLEOTIDE SEQUENCE [LARGE SCALE GENOMIC DNA]</scope>
</reference>
<gene>
    <name evidence="9" type="ORF">Vbra_19079</name>
</gene>
<evidence type="ECO:0000313" key="9">
    <source>
        <dbReference type="EMBL" id="CEM36117.1"/>
    </source>
</evidence>
<dbReference type="PhylomeDB" id="A0A0G4GYL0"/>
<dbReference type="VEuPathDB" id="CryptoDB:Vbra_19079"/>
<feature type="binding site" evidence="7">
    <location>
        <begin position="89"/>
        <end position="91"/>
    </location>
    <ligand>
        <name>FMN</name>
        <dbReference type="ChEBI" id="CHEBI:58210"/>
    </ligand>
</feature>
<feature type="binding site" evidence="7">
    <location>
        <position position="141"/>
    </location>
    <ligand>
        <name>FMN</name>
        <dbReference type="ChEBI" id="CHEBI:58210"/>
    </ligand>
</feature>
<dbReference type="InParanoid" id="A0A0G4GYL0"/>
<dbReference type="InterPro" id="IPR000262">
    <property type="entry name" value="FMN-dep_DH"/>
</dbReference>
<dbReference type="CDD" id="cd02809">
    <property type="entry name" value="alpha_hydroxyacid_oxid_FMN"/>
    <property type="match status" value="1"/>
</dbReference>
<accession>A0A0G4GYL0</accession>
<organism evidence="9 10">
    <name type="scientific">Vitrella brassicaformis (strain CCMP3155)</name>
    <dbReference type="NCBI Taxonomy" id="1169540"/>
    <lineage>
        <taxon>Eukaryota</taxon>
        <taxon>Sar</taxon>
        <taxon>Alveolata</taxon>
        <taxon>Colpodellida</taxon>
        <taxon>Vitrellaceae</taxon>
        <taxon>Vitrella</taxon>
    </lineage>
</organism>
<keyword evidence="4" id="KW-0560">Oxidoreductase</keyword>
<dbReference type="InterPro" id="IPR013785">
    <property type="entry name" value="Aldolase_TIM"/>
</dbReference>
<dbReference type="PANTHER" id="PTHR10578">
    <property type="entry name" value="S -2-HYDROXY-ACID OXIDASE-RELATED"/>
    <property type="match status" value="1"/>
</dbReference>
<feature type="binding site" evidence="7">
    <location>
        <position position="36"/>
    </location>
    <ligand>
        <name>glyoxylate</name>
        <dbReference type="ChEBI" id="CHEBI:36655"/>
    </ligand>
</feature>